<proteinExistence type="predicted"/>
<name>A0A0N0BIQ9_9HYME</name>
<sequence>MRNEMKKMSQQSKETRSSNSVRRALLMIACGVYVVMCSEMLSAGVFAGSGYLCRYIIVFGIVTISSKRSDPGYKGAIAQYQTTPLLLEVYATPPHESRDPNQPIANFRCISVAPEEARFSGLPPVKSLSVIKRNEVFVTKISKSFTKHELQTRNLSDQERRNHQKLIRSDTIIPSQRLSVEDAVNMDRIVETSFQNHGGVPVCDHAASQVQQVRLSPGYPQCVLPESAASSTNRSARPTYAPPPRPFPSRTSDSYTSFDLLKKGKRKEKRWFDILQNMSDDPTEPENRGQQLPASSVGHLFREANYQLVPLDRDPNGHS</sequence>
<feature type="region of interest" description="Disordered" evidence="1">
    <location>
        <begin position="227"/>
        <end position="255"/>
    </location>
</feature>
<evidence type="ECO:0000313" key="2">
    <source>
        <dbReference type="EMBL" id="KOX78104.1"/>
    </source>
</evidence>
<protein>
    <submittedName>
        <fullName evidence="2">Uncharacterized protein</fullName>
    </submittedName>
</protein>
<reference evidence="2 3" key="1">
    <citation type="submission" date="2015-07" db="EMBL/GenBank/DDBJ databases">
        <title>The genome of Melipona quadrifasciata.</title>
        <authorList>
            <person name="Pan H."/>
            <person name="Kapheim K."/>
        </authorList>
    </citation>
    <scope>NUCLEOTIDE SEQUENCE [LARGE SCALE GENOMIC DNA]</scope>
    <source>
        <strain evidence="2">0111107301</strain>
        <tissue evidence="2">Whole body</tissue>
    </source>
</reference>
<accession>A0A0N0BIQ9</accession>
<dbReference type="EMBL" id="KQ435726">
    <property type="protein sequence ID" value="KOX78104.1"/>
    <property type="molecule type" value="Genomic_DNA"/>
</dbReference>
<feature type="region of interest" description="Disordered" evidence="1">
    <location>
        <begin position="276"/>
        <end position="319"/>
    </location>
</feature>
<dbReference type="AlphaFoldDB" id="A0A0N0BIQ9"/>
<organism evidence="2 3">
    <name type="scientific">Melipona quadrifasciata</name>
    <dbReference type="NCBI Taxonomy" id="166423"/>
    <lineage>
        <taxon>Eukaryota</taxon>
        <taxon>Metazoa</taxon>
        <taxon>Ecdysozoa</taxon>
        <taxon>Arthropoda</taxon>
        <taxon>Hexapoda</taxon>
        <taxon>Insecta</taxon>
        <taxon>Pterygota</taxon>
        <taxon>Neoptera</taxon>
        <taxon>Endopterygota</taxon>
        <taxon>Hymenoptera</taxon>
        <taxon>Apocrita</taxon>
        <taxon>Aculeata</taxon>
        <taxon>Apoidea</taxon>
        <taxon>Anthophila</taxon>
        <taxon>Apidae</taxon>
        <taxon>Melipona</taxon>
    </lineage>
</organism>
<keyword evidence="3" id="KW-1185">Reference proteome</keyword>
<evidence type="ECO:0000313" key="3">
    <source>
        <dbReference type="Proteomes" id="UP000053105"/>
    </source>
</evidence>
<dbReference type="Proteomes" id="UP000053105">
    <property type="component" value="Unassembled WGS sequence"/>
</dbReference>
<evidence type="ECO:0000256" key="1">
    <source>
        <dbReference type="SAM" id="MobiDB-lite"/>
    </source>
</evidence>
<gene>
    <name evidence="2" type="ORF">WN51_09463</name>
</gene>
<dbReference type="OrthoDB" id="8188647at2759"/>